<name>A0A1A8GPN4_9TELE</name>
<organism evidence="1">
    <name type="scientific">Nothobranchius korthausae</name>
    <dbReference type="NCBI Taxonomy" id="1143690"/>
    <lineage>
        <taxon>Eukaryota</taxon>
        <taxon>Metazoa</taxon>
        <taxon>Chordata</taxon>
        <taxon>Craniata</taxon>
        <taxon>Vertebrata</taxon>
        <taxon>Euteleostomi</taxon>
        <taxon>Actinopterygii</taxon>
        <taxon>Neopterygii</taxon>
        <taxon>Teleostei</taxon>
        <taxon>Neoteleostei</taxon>
        <taxon>Acanthomorphata</taxon>
        <taxon>Ovalentaria</taxon>
        <taxon>Atherinomorphae</taxon>
        <taxon>Cyprinodontiformes</taxon>
        <taxon>Nothobranchiidae</taxon>
        <taxon>Nothobranchius</taxon>
    </lineage>
</organism>
<gene>
    <name evidence="1" type="primary">PGF</name>
</gene>
<accession>A0A1A8GPN4</accession>
<reference evidence="1" key="2">
    <citation type="submission" date="2016-06" db="EMBL/GenBank/DDBJ databases">
        <title>The genome of a short-lived fish provides insights into sex chromosome evolution and the genetic control of aging.</title>
        <authorList>
            <person name="Reichwald K."/>
            <person name="Felder M."/>
            <person name="Petzold A."/>
            <person name="Koch P."/>
            <person name="Groth M."/>
            <person name="Platzer M."/>
        </authorList>
    </citation>
    <scope>NUCLEOTIDE SEQUENCE</scope>
    <source>
        <tissue evidence="1">Brain</tissue>
    </source>
</reference>
<sequence>RVSSTYLSELCLRPETQTAGLICRQAVLQMDRIFVMTRFNRIKLTDGNTLCYTPNTRDSPGSQCNVEREQIDVFIY</sequence>
<dbReference type="EMBL" id="HAEC01004886">
    <property type="protein sequence ID" value="SBQ72963.1"/>
    <property type="molecule type" value="Transcribed_RNA"/>
</dbReference>
<reference evidence="1" key="1">
    <citation type="submission" date="2016-05" db="EMBL/GenBank/DDBJ databases">
        <authorList>
            <person name="Lavstsen T."/>
            <person name="Jespersen J.S."/>
        </authorList>
    </citation>
    <scope>NUCLEOTIDE SEQUENCE</scope>
    <source>
        <tissue evidence="1">Brain</tissue>
    </source>
</reference>
<feature type="non-terminal residue" evidence="1">
    <location>
        <position position="1"/>
    </location>
</feature>
<evidence type="ECO:0000313" key="1">
    <source>
        <dbReference type="EMBL" id="SBQ72963.1"/>
    </source>
</evidence>
<dbReference type="AlphaFoldDB" id="A0A1A8GPN4"/>
<feature type="non-terminal residue" evidence="1">
    <location>
        <position position="76"/>
    </location>
</feature>
<proteinExistence type="predicted"/>
<protein>
    <submittedName>
        <fullName evidence="1">Placental growth factor</fullName>
    </submittedName>
</protein>